<proteinExistence type="inferred from homology"/>
<dbReference type="PANTHER" id="PTHR32322:SF2">
    <property type="entry name" value="EAMA DOMAIN-CONTAINING PROTEIN"/>
    <property type="match status" value="1"/>
</dbReference>
<feature type="transmembrane region" description="Helical" evidence="6">
    <location>
        <begin position="25"/>
        <end position="46"/>
    </location>
</feature>
<feature type="transmembrane region" description="Helical" evidence="6">
    <location>
        <begin position="111"/>
        <end position="133"/>
    </location>
</feature>
<evidence type="ECO:0000313" key="9">
    <source>
        <dbReference type="Proteomes" id="UP000534294"/>
    </source>
</evidence>
<dbReference type="PANTHER" id="PTHR32322">
    <property type="entry name" value="INNER MEMBRANE TRANSPORTER"/>
    <property type="match status" value="1"/>
</dbReference>
<evidence type="ECO:0000256" key="5">
    <source>
        <dbReference type="ARBA" id="ARBA00023136"/>
    </source>
</evidence>
<feature type="transmembrane region" description="Helical" evidence="6">
    <location>
        <begin position="243"/>
        <end position="262"/>
    </location>
</feature>
<dbReference type="InterPro" id="IPR050638">
    <property type="entry name" value="AA-Vitamin_Transporters"/>
</dbReference>
<evidence type="ECO:0000313" key="8">
    <source>
        <dbReference type="EMBL" id="MBB5038836.1"/>
    </source>
</evidence>
<keyword evidence="5 6" id="KW-0472">Membrane</keyword>
<dbReference type="AlphaFoldDB" id="A0A7W7YMB9"/>
<comment type="caution">
    <text evidence="8">The sequence shown here is derived from an EMBL/GenBank/DDBJ whole genome shotgun (WGS) entry which is preliminary data.</text>
</comment>
<sequence>MSSPSILVESSTSLPSVAGPLRPPFSLVIAAFAAVYLIWGSTYLGIRLAIDSIPPLLMAGSRFVTAGGVLYLVMRMRGAPRPDWDHWRGSIIIGGLLLMAGNGGVCWTQQTVPSGVAALIVASVPLWIMLVDWLRPQGLRPTRRVVAGLFIGMTGVAVIILGRGALGQRVVEPVAALVLVGANICWALGSIYARHARKPSSALLGVAMQMLCGGGLQLLLGLILGEAQDLNLAAITPTSAWAFVYLTFIGSLVGFTAYIWLLQVSTPARVSTHAYVNPLVAVLLGSWFLHEPISQNVIIAGALVLFSVLLITRSSPSPK</sequence>
<organism evidence="8 9">
    <name type="scientific">Prosthecobacter dejongeii</name>
    <dbReference type="NCBI Taxonomy" id="48465"/>
    <lineage>
        <taxon>Bacteria</taxon>
        <taxon>Pseudomonadati</taxon>
        <taxon>Verrucomicrobiota</taxon>
        <taxon>Verrucomicrobiia</taxon>
        <taxon>Verrucomicrobiales</taxon>
        <taxon>Verrucomicrobiaceae</taxon>
        <taxon>Prosthecobacter</taxon>
    </lineage>
</organism>
<feature type="transmembrane region" description="Helical" evidence="6">
    <location>
        <begin position="52"/>
        <end position="74"/>
    </location>
</feature>
<dbReference type="RefSeq" id="WP_184210007.1">
    <property type="nucleotide sequence ID" value="NZ_JACHIF010000006.1"/>
</dbReference>
<dbReference type="InterPro" id="IPR000620">
    <property type="entry name" value="EamA_dom"/>
</dbReference>
<feature type="transmembrane region" description="Helical" evidence="6">
    <location>
        <begin position="296"/>
        <end position="312"/>
    </location>
</feature>
<feature type="transmembrane region" description="Helical" evidence="6">
    <location>
        <begin position="86"/>
        <end position="105"/>
    </location>
</feature>
<evidence type="ECO:0000256" key="4">
    <source>
        <dbReference type="ARBA" id="ARBA00022989"/>
    </source>
</evidence>
<feature type="domain" description="EamA" evidence="7">
    <location>
        <begin position="30"/>
        <end position="160"/>
    </location>
</feature>
<feature type="domain" description="EamA" evidence="7">
    <location>
        <begin position="175"/>
        <end position="312"/>
    </location>
</feature>
<keyword evidence="3 6" id="KW-0812">Transmembrane</keyword>
<reference evidence="8 9" key="1">
    <citation type="submission" date="2020-08" db="EMBL/GenBank/DDBJ databases">
        <title>Genomic Encyclopedia of Type Strains, Phase IV (KMG-IV): sequencing the most valuable type-strain genomes for metagenomic binning, comparative biology and taxonomic classification.</title>
        <authorList>
            <person name="Goeker M."/>
        </authorList>
    </citation>
    <scope>NUCLEOTIDE SEQUENCE [LARGE SCALE GENOMIC DNA]</scope>
    <source>
        <strain evidence="8 9">DSM 12251</strain>
    </source>
</reference>
<feature type="transmembrane region" description="Helical" evidence="6">
    <location>
        <begin position="202"/>
        <end position="223"/>
    </location>
</feature>
<dbReference type="Proteomes" id="UP000534294">
    <property type="component" value="Unassembled WGS sequence"/>
</dbReference>
<evidence type="ECO:0000256" key="3">
    <source>
        <dbReference type="ARBA" id="ARBA00022692"/>
    </source>
</evidence>
<dbReference type="EMBL" id="JACHIF010000006">
    <property type="protein sequence ID" value="MBB5038836.1"/>
    <property type="molecule type" value="Genomic_DNA"/>
</dbReference>
<evidence type="ECO:0000256" key="6">
    <source>
        <dbReference type="SAM" id="Phobius"/>
    </source>
</evidence>
<evidence type="ECO:0000256" key="2">
    <source>
        <dbReference type="ARBA" id="ARBA00007362"/>
    </source>
</evidence>
<keyword evidence="4 6" id="KW-1133">Transmembrane helix</keyword>
<dbReference type="GO" id="GO:0016020">
    <property type="term" value="C:membrane"/>
    <property type="evidence" value="ECO:0007669"/>
    <property type="project" value="UniProtKB-SubCell"/>
</dbReference>
<comment type="similarity">
    <text evidence="2">Belongs to the EamA transporter family.</text>
</comment>
<feature type="transmembrane region" description="Helical" evidence="6">
    <location>
        <begin position="174"/>
        <end position="193"/>
    </location>
</feature>
<dbReference type="InterPro" id="IPR037185">
    <property type="entry name" value="EmrE-like"/>
</dbReference>
<dbReference type="Pfam" id="PF00892">
    <property type="entry name" value="EamA"/>
    <property type="match status" value="2"/>
</dbReference>
<dbReference type="SUPFAM" id="SSF103481">
    <property type="entry name" value="Multidrug resistance efflux transporter EmrE"/>
    <property type="match status" value="2"/>
</dbReference>
<name>A0A7W7YMB9_9BACT</name>
<feature type="transmembrane region" description="Helical" evidence="6">
    <location>
        <begin position="274"/>
        <end position="290"/>
    </location>
</feature>
<accession>A0A7W7YMB9</accession>
<feature type="transmembrane region" description="Helical" evidence="6">
    <location>
        <begin position="145"/>
        <end position="162"/>
    </location>
</feature>
<protein>
    <submittedName>
        <fullName evidence="8">Drug/metabolite transporter (DMT)-like permease</fullName>
    </submittedName>
</protein>
<gene>
    <name evidence="8" type="ORF">HNQ64_003101</name>
</gene>
<evidence type="ECO:0000259" key="7">
    <source>
        <dbReference type="Pfam" id="PF00892"/>
    </source>
</evidence>
<evidence type="ECO:0000256" key="1">
    <source>
        <dbReference type="ARBA" id="ARBA00004141"/>
    </source>
</evidence>
<comment type="subcellular location">
    <subcellularLocation>
        <location evidence="1">Membrane</location>
        <topology evidence="1">Multi-pass membrane protein</topology>
    </subcellularLocation>
</comment>
<keyword evidence="9" id="KW-1185">Reference proteome</keyword>